<evidence type="ECO:0000313" key="1">
    <source>
        <dbReference type="EMBL" id="AYE37102.1"/>
    </source>
</evidence>
<dbReference type="EMBL" id="CP028891">
    <property type="protein sequence ID" value="AYE37102.1"/>
    <property type="molecule type" value="Genomic_DNA"/>
</dbReference>
<protein>
    <submittedName>
        <fullName evidence="1">Uncharacterized protein</fullName>
    </submittedName>
</protein>
<dbReference type="RefSeq" id="WP_120105022.1">
    <property type="nucleotide sequence ID" value="NZ_CP028891.1"/>
</dbReference>
<organism evidence="1 2">
    <name type="scientific">Borrelia turcica IST7</name>
    <dbReference type="NCBI Taxonomy" id="1104446"/>
    <lineage>
        <taxon>Bacteria</taxon>
        <taxon>Pseudomonadati</taxon>
        <taxon>Spirochaetota</taxon>
        <taxon>Spirochaetia</taxon>
        <taxon>Spirochaetales</taxon>
        <taxon>Borreliaceae</taxon>
        <taxon>Borrelia</taxon>
    </lineage>
</organism>
<proteinExistence type="predicted"/>
<reference evidence="1 2" key="1">
    <citation type="journal article" date="2018" name="Infect. Genet. Evol.">
        <title>Genome-wide analysis of Borrelia turcica and 'Candidatus Borrelia tachyglossi' shows relapsing fever-like genomes with unique genomic links to Lyme disease Borrelia.</title>
        <authorList>
            <person name="Gofton A.W."/>
            <person name="Margos G."/>
            <person name="Fingerle V."/>
            <person name="Hepner S."/>
            <person name="Loh S.M."/>
            <person name="Ryan U."/>
            <person name="Irwin P."/>
            <person name="Oskam C.L."/>
        </authorList>
    </citation>
    <scope>NUCLEOTIDE SEQUENCE [LARGE SCALE GENOMIC DNA]</scope>
    <source>
        <strain evidence="1 2">IST7</strain>
        <plasmid evidence="1">lp27</plasmid>
    </source>
</reference>
<dbReference type="OrthoDB" id="350657at2"/>
<accession>A0A386PPQ2</accession>
<geneLocation type="plasmid" evidence="1 2">
    <name>lp27</name>
</geneLocation>
<dbReference type="KEGG" id="btur:DB313_06255"/>
<evidence type="ECO:0000313" key="2">
    <source>
        <dbReference type="Proteomes" id="UP000275571"/>
    </source>
</evidence>
<keyword evidence="2" id="KW-1185">Reference proteome</keyword>
<name>A0A386PPQ2_9SPIR</name>
<gene>
    <name evidence="1" type="ORF">DB313_06255</name>
</gene>
<dbReference type="AlphaFoldDB" id="A0A386PPQ2"/>
<dbReference type="Proteomes" id="UP000275571">
    <property type="component" value="Plasmid lp27"/>
</dbReference>
<keyword evidence="1" id="KW-0614">Plasmid</keyword>
<sequence length="125" mass="14034">MEIELEIGWFASRTGSIAKFHEKGSATLPIRKHLTEVATSTEFRQYLLNQEHLRVAFKRNIRAGFKELGELFIAYYSNYVLAGLIKPKLKATTIANKSRRGYSAPQTPLVASGAMISAIEYRING</sequence>